<evidence type="ECO:0000313" key="9">
    <source>
        <dbReference type="Proteomes" id="UP000240892"/>
    </source>
</evidence>
<dbReference type="Gene3D" id="1.10.2020.10">
    <property type="entry name" value="uronate isomerase, domain 2, chain A"/>
    <property type="match status" value="1"/>
</dbReference>
<dbReference type="RefSeq" id="WP_106930592.1">
    <property type="nucleotide sequence ID" value="NZ_CABMMU010000028.1"/>
</dbReference>
<evidence type="ECO:0000256" key="5">
    <source>
        <dbReference type="ARBA" id="ARBA00020555"/>
    </source>
</evidence>
<comment type="catalytic activity">
    <reaction evidence="1 7">
        <text>D-glucuronate = D-fructuronate</text>
        <dbReference type="Rhea" id="RHEA:13049"/>
        <dbReference type="ChEBI" id="CHEBI:58720"/>
        <dbReference type="ChEBI" id="CHEBI:59863"/>
        <dbReference type="EC" id="5.3.1.12"/>
    </reaction>
</comment>
<evidence type="ECO:0000256" key="1">
    <source>
        <dbReference type="ARBA" id="ARBA00001165"/>
    </source>
</evidence>
<dbReference type="PANTHER" id="PTHR30068:SF4">
    <property type="entry name" value="URONATE ISOMERASE"/>
    <property type="match status" value="1"/>
</dbReference>
<dbReference type="PANTHER" id="PTHR30068">
    <property type="entry name" value="URONATE ISOMERASE"/>
    <property type="match status" value="1"/>
</dbReference>
<dbReference type="GO" id="GO:0019698">
    <property type="term" value="P:D-galacturonate catabolic process"/>
    <property type="evidence" value="ECO:0007669"/>
    <property type="project" value="TreeGrafter"/>
</dbReference>
<keyword evidence="9" id="KW-1185">Reference proteome</keyword>
<evidence type="ECO:0000256" key="3">
    <source>
        <dbReference type="ARBA" id="ARBA00008397"/>
    </source>
</evidence>
<comment type="catalytic activity">
    <reaction evidence="7">
        <text>aldehydo-D-galacturonate = keto-D-tagaturonate</text>
        <dbReference type="Rhea" id="RHEA:27702"/>
        <dbReference type="ChEBI" id="CHEBI:12952"/>
        <dbReference type="ChEBI" id="CHEBI:17886"/>
    </reaction>
</comment>
<dbReference type="Gene3D" id="3.20.20.140">
    <property type="entry name" value="Metal-dependent hydrolases"/>
    <property type="match status" value="1"/>
</dbReference>
<dbReference type="UniPathway" id="UPA00246"/>
<dbReference type="SUPFAM" id="SSF51556">
    <property type="entry name" value="Metallo-dependent hydrolases"/>
    <property type="match status" value="1"/>
</dbReference>
<evidence type="ECO:0000313" key="8">
    <source>
        <dbReference type="EMBL" id="PSR44553.1"/>
    </source>
</evidence>
<comment type="similarity">
    <text evidence="3 7">Belongs to the metallo-dependent hydrolases superfamily. Uronate isomerase family.</text>
</comment>
<dbReference type="EC" id="5.3.1.12" evidence="4 7"/>
<name>A0A2T2XW71_9ENTR</name>
<dbReference type="InterPro" id="IPR032466">
    <property type="entry name" value="Metal_Hydrolase"/>
</dbReference>
<dbReference type="NCBIfam" id="NF002794">
    <property type="entry name" value="PRK02925.1"/>
    <property type="match status" value="1"/>
</dbReference>
<comment type="caution">
    <text evidence="8">The sequence shown here is derived from an EMBL/GenBank/DDBJ whole genome shotgun (WGS) entry which is preliminary data.</text>
</comment>
<accession>A0A2T2XW71</accession>
<dbReference type="GO" id="GO:0008880">
    <property type="term" value="F:glucuronate isomerase activity"/>
    <property type="evidence" value="ECO:0007669"/>
    <property type="project" value="UniProtKB-UniRule"/>
</dbReference>
<protein>
    <recommendedName>
        <fullName evidence="5 7">Uronate isomerase</fullName>
        <ecNumber evidence="4 7">5.3.1.12</ecNumber>
    </recommendedName>
    <alternativeName>
        <fullName evidence="7">Glucuronate isomerase</fullName>
    </alternativeName>
    <alternativeName>
        <fullName evidence="7">Uronic isomerase</fullName>
    </alternativeName>
</protein>
<gene>
    <name evidence="7" type="primary">uxaC</name>
    <name evidence="8" type="ORF">C8256_22445</name>
</gene>
<proteinExistence type="inferred from homology"/>
<dbReference type="Pfam" id="PF02614">
    <property type="entry name" value="UxaC"/>
    <property type="match status" value="1"/>
</dbReference>
<comment type="pathway">
    <text evidence="2 7">Carbohydrate metabolism; pentose and glucuronate interconversion.</text>
</comment>
<dbReference type="HAMAP" id="MF_00675">
    <property type="entry name" value="UxaC"/>
    <property type="match status" value="1"/>
</dbReference>
<keyword evidence="6 7" id="KW-0413">Isomerase</keyword>
<evidence type="ECO:0000256" key="7">
    <source>
        <dbReference type="HAMAP-Rule" id="MF_00675"/>
    </source>
</evidence>
<dbReference type="STRING" id="1006000.GKAS_04235"/>
<dbReference type="InterPro" id="IPR003766">
    <property type="entry name" value="Uronate_isomerase"/>
</dbReference>
<evidence type="ECO:0000256" key="6">
    <source>
        <dbReference type="ARBA" id="ARBA00023235"/>
    </source>
</evidence>
<reference evidence="8 9" key="1">
    <citation type="submission" date="2018-03" db="EMBL/GenBank/DDBJ databases">
        <title>First report of an OXA-48+CTX-M-M-producing Kluyvera ascorbata clone recovered from patients admitted in a University Hospital in Madrid, Spain.</title>
        <authorList>
            <person name="Hernandez-Garcia M."/>
            <person name="Leon-Sampedro R."/>
            <person name="Perez-Viso B."/>
            <person name="Morosini M.I."/>
            <person name="Lopez-Fresnena N."/>
            <person name="Coque T.M."/>
            <person name="Bonten M."/>
            <person name="Malhotra-Kumar S."/>
            <person name="Ruiz-Garbajosa P."/>
            <person name="Canton R."/>
        </authorList>
    </citation>
    <scope>NUCLEOTIDE SEQUENCE [LARGE SCALE GENOMIC DNA]</scope>
    <source>
        <strain evidence="8 9">KA2</strain>
    </source>
</reference>
<dbReference type="GO" id="GO:0042840">
    <property type="term" value="P:D-glucuronate catabolic process"/>
    <property type="evidence" value="ECO:0007669"/>
    <property type="project" value="TreeGrafter"/>
</dbReference>
<dbReference type="EMBL" id="PYHO01000028">
    <property type="protein sequence ID" value="PSR44553.1"/>
    <property type="molecule type" value="Genomic_DNA"/>
</dbReference>
<evidence type="ECO:0000256" key="4">
    <source>
        <dbReference type="ARBA" id="ARBA00012546"/>
    </source>
</evidence>
<dbReference type="AlphaFoldDB" id="A0A2T2XW71"/>
<sequence length="468" mass="53528">MDFINDRFMIDSEVGVRLYKDVAAKLPIIDYHCHLDAKEIYENKNFENITQLWLAGDHYKWRAMRANGIAEKYITGDATPEEKFKAYAETVEAAFGNPLYHWTHLELSQYFSCNEMLSSDNWQEIMQHCNGLISGDDFKPRNLISRSNVEVICTTDAPLDTLEYHRRLQQDPSFTTRVLPTFRPDDIFTEDSQAFCRFIDKLALATGQSIRSFNDFAIAMAQRIEVFHEVGCRISDHGPVSIAYLAADAETINTLFSQKCRGMQLSERETVQLNSAMLVMLAKEYKQRGWAMQVHFGAIRNNNGKMHAQLGINTGFDSIADQHHLASGLNRLLDAMAQNSGLPKTIIYNLNASYNDIVATTIANFQSADDGVKSPMQFGSGWWFNDTRRGMENQLNSLADQGLLMHFVGMLTDSRSLVSYPRHDYFRRILCNLIGSWVDRGEIPDDERILTRMVKNICHDNAVNYFRF</sequence>
<dbReference type="Proteomes" id="UP000240892">
    <property type="component" value="Unassembled WGS sequence"/>
</dbReference>
<evidence type="ECO:0000256" key="2">
    <source>
        <dbReference type="ARBA" id="ARBA00004892"/>
    </source>
</evidence>
<organism evidence="8 9">
    <name type="scientific">Kluyvera genomosp. 2</name>
    <dbReference type="NCBI Taxonomy" id="2774054"/>
    <lineage>
        <taxon>Bacteria</taxon>
        <taxon>Pseudomonadati</taxon>
        <taxon>Pseudomonadota</taxon>
        <taxon>Gammaproteobacteria</taxon>
        <taxon>Enterobacterales</taxon>
        <taxon>Enterobacteriaceae</taxon>
        <taxon>Kluyvera</taxon>
    </lineage>
</organism>